<organism evidence="1 2">
    <name type="scientific">Streptomyces sulfonofaciens</name>
    <dbReference type="NCBI Taxonomy" id="68272"/>
    <lineage>
        <taxon>Bacteria</taxon>
        <taxon>Bacillati</taxon>
        <taxon>Actinomycetota</taxon>
        <taxon>Actinomycetes</taxon>
        <taxon>Kitasatosporales</taxon>
        <taxon>Streptomycetaceae</taxon>
        <taxon>Streptomyces</taxon>
    </lineage>
</organism>
<proteinExistence type="predicted"/>
<gene>
    <name evidence="1" type="ORF">GCM10018793_12170</name>
</gene>
<dbReference type="PRINTS" id="PR00081">
    <property type="entry name" value="GDHRDH"/>
</dbReference>
<evidence type="ECO:0000313" key="1">
    <source>
        <dbReference type="EMBL" id="GHH73505.1"/>
    </source>
</evidence>
<dbReference type="Pfam" id="PF00106">
    <property type="entry name" value="adh_short"/>
    <property type="match status" value="1"/>
</dbReference>
<protein>
    <submittedName>
        <fullName evidence="1">Short-chain dehydrogenase/reductase</fullName>
    </submittedName>
</protein>
<comment type="caution">
    <text evidence="1">The sequence shown here is derived from an EMBL/GenBank/DDBJ whole genome shotgun (WGS) entry which is preliminary data.</text>
</comment>
<dbReference type="AlphaFoldDB" id="A0A919FWB7"/>
<evidence type="ECO:0000313" key="2">
    <source>
        <dbReference type="Proteomes" id="UP000603708"/>
    </source>
</evidence>
<sequence>MSKIVLVAEASSGLGAATATALADTGHTVYAGVGPFTVHPAAGPAMPDRRTRDHDAPLRPIALNTADQRSVSTAIAGILAEAGRIDAVVHVAGPVPRGPVESFTPYQLAQIYDAHVLSTQRVNRSVLPQMRQRREGLLVWMVPGDREGASFPYLALHSAAVTVIEHLAESYARELIGFGIETTIVAAGFPTPVTGSRLRAVHPDDTEAVLSYEGRYPGLLHRVEVQLAEQTPAEAEVARTALAIAAAVGRPKGARPLRITAARSGCGPGSGTSR</sequence>
<dbReference type="InterPro" id="IPR051911">
    <property type="entry name" value="SDR_oxidoreductase"/>
</dbReference>
<dbReference type="RefSeq" id="WP_189929868.1">
    <property type="nucleotide sequence ID" value="NZ_BNCD01000003.1"/>
</dbReference>
<dbReference type="EMBL" id="BNCD01000003">
    <property type="protein sequence ID" value="GHH73505.1"/>
    <property type="molecule type" value="Genomic_DNA"/>
</dbReference>
<dbReference type="SUPFAM" id="SSF51735">
    <property type="entry name" value="NAD(P)-binding Rossmann-fold domains"/>
    <property type="match status" value="1"/>
</dbReference>
<dbReference type="InterPro" id="IPR036291">
    <property type="entry name" value="NAD(P)-bd_dom_sf"/>
</dbReference>
<accession>A0A919FWB7</accession>
<keyword evidence="2" id="KW-1185">Reference proteome</keyword>
<dbReference type="PANTHER" id="PTHR43976:SF9">
    <property type="entry name" value="OXIDOREDUCTASE"/>
    <property type="match status" value="1"/>
</dbReference>
<dbReference type="InterPro" id="IPR002347">
    <property type="entry name" value="SDR_fam"/>
</dbReference>
<dbReference type="Proteomes" id="UP000603708">
    <property type="component" value="Unassembled WGS sequence"/>
</dbReference>
<reference evidence="1" key="1">
    <citation type="journal article" date="2014" name="Int. J. Syst. Evol. Microbiol.">
        <title>Complete genome sequence of Corynebacterium casei LMG S-19264T (=DSM 44701T), isolated from a smear-ripened cheese.</title>
        <authorList>
            <consortium name="US DOE Joint Genome Institute (JGI-PGF)"/>
            <person name="Walter F."/>
            <person name="Albersmeier A."/>
            <person name="Kalinowski J."/>
            <person name="Ruckert C."/>
        </authorList>
    </citation>
    <scope>NUCLEOTIDE SEQUENCE</scope>
    <source>
        <strain evidence="1">JCM 5069</strain>
    </source>
</reference>
<dbReference type="PANTHER" id="PTHR43976">
    <property type="entry name" value="SHORT CHAIN DEHYDROGENASE"/>
    <property type="match status" value="1"/>
</dbReference>
<dbReference type="Gene3D" id="3.40.50.720">
    <property type="entry name" value="NAD(P)-binding Rossmann-like Domain"/>
    <property type="match status" value="1"/>
</dbReference>
<reference evidence="1" key="2">
    <citation type="submission" date="2020-09" db="EMBL/GenBank/DDBJ databases">
        <authorList>
            <person name="Sun Q."/>
            <person name="Ohkuma M."/>
        </authorList>
    </citation>
    <scope>NUCLEOTIDE SEQUENCE</scope>
    <source>
        <strain evidence="1">JCM 5069</strain>
    </source>
</reference>
<name>A0A919FWB7_9ACTN</name>